<protein>
    <submittedName>
        <fullName evidence="2">Uncharacterized protein</fullName>
    </submittedName>
</protein>
<dbReference type="AlphaFoldDB" id="A0AAW2THH3"/>
<comment type="caution">
    <text evidence="2">The sequence shown here is derived from an EMBL/GenBank/DDBJ whole genome shotgun (WGS) entry which is preliminary data.</text>
</comment>
<name>A0AAW2THH3_SESRA</name>
<sequence length="72" mass="7985">MGDLPERQTDDWRGSRMTARRLIGERTAAGGGKRMEAVVLREVGSDRERQNTKRENGGGGKKSAKCSLYMKS</sequence>
<evidence type="ECO:0000313" key="2">
    <source>
        <dbReference type="EMBL" id="KAL0404323.1"/>
    </source>
</evidence>
<feature type="compositionally biased region" description="Basic and acidic residues" evidence="1">
    <location>
        <begin position="43"/>
        <end position="56"/>
    </location>
</feature>
<accession>A0AAW2THH3</accession>
<feature type="region of interest" description="Disordered" evidence="1">
    <location>
        <begin position="43"/>
        <end position="72"/>
    </location>
</feature>
<proteinExistence type="predicted"/>
<evidence type="ECO:0000256" key="1">
    <source>
        <dbReference type="SAM" id="MobiDB-lite"/>
    </source>
</evidence>
<reference evidence="2" key="1">
    <citation type="submission" date="2020-06" db="EMBL/GenBank/DDBJ databases">
        <authorList>
            <person name="Li T."/>
            <person name="Hu X."/>
            <person name="Zhang T."/>
            <person name="Song X."/>
            <person name="Zhang H."/>
            <person name="Dai N."/>
            <person name="Sheng W."/>
            <person name="Hou X."/>
            <person name="Wei L."/>
        </authorList>
    </citation>
    <scope>NUCLEOTIDE SEQUENCE</scope>
    <source>
        <strain evidence="2">G02</strain>
        <tissue evidence="2">Leaf</tissue>
    </source>
</reference>
<organism evidence="2">
    <name type="scientific">Sesamum radiatum</name>
    <name type="common">Black benniseed</name>
    <dbReference type="NCBI Taxonomy" id="300843"/>
    <lineage>
        <taxon>Eukaryota</taxon>
        <taxon>Viridiplantae</taxon>
        <taxon>Streptophyta</taxon>
        <taxon>Embryophyta</taxon>
        <taxon>Tracheophyta</taxon>
        <taxon>Spermatophyta</taxon>
        <taxon>Magnoliopsida</taxon>
        <taxon>eudicotyledons</taxon>
        <taxon>Gunneridae</taxon>
        <taxon>Pentapetalae</taxon>
        <taxon>asterids</taxon>
        <taxon>lamiids</taxon>
        <taxon>Lamiales</taxon>
        <taxon>Pedaliaceae</taxon>
        <taxon>Sesamum</taxon>
    </lineage>
</organism>
<reference evidence="2" key="2">
    <citation type="journal article" date="2024" name="Plant">
        <title>Genomic evolution and insights into agronomic trait innovations of Sesamum species.</title>
        <authorList>
            <person name="Miao H."/>
            <person name="Wang L."/>
            <person name="Qu L."/>
            <person name="Liu H."/>
            <person name="Sun Y."/>
            <person name="Le M."/>
            <person name="Wang Q."/>
            <person name="Wei S."/>
            <person name="Zheng Y."/>
            <person name="Lin W."/>
            <person name="Duan Y."/>
            <person name="Cao H."/>
            <person name="Xiong S."/>
            <person name="Wang X."/>
            <person name="Wei L."/>
            <person name="Li C."/>
            <person name="Ma Q."/>
            <person name="Ju M."/>
            <person name="Zhao R."/>
            <person name="Li G."/>
            <person name="Mu C."/>
            <person name="Tian Q."/>
            <person name="Mei H."/>
            <person name="Zhang T."/>
            <person name="Gao T."/>
            <person name="Zhang H."/>
        </authorList>
    </citation>
    <scope>NUCLEOTIDE SEQUENCE</scope>
    <source>
        <strain evidence="2">G02</strain>
    </source>
</reference>
<gene>
    <name evidence="2" type="ORF">Sradi_2073100</name>
</gene>
<dbReference type="EMBL" id="JACGWJ010000008">
    <property type="protein sequence ID" value="KAL0404323.1"/>
    <property type="molecule type" value="Genomic_DNA"/>
</dbReference>